<dbReference type="SMART" id="SM00895">
    <property type="entry name" value="FCD"/>
    <property type="match status" value="1"/>
</dbReference>
<dbReference type="AlphaFoldDB" id="A0A3E2NDR3"/>
<organism evidence="5 6">
    <name type="scientific">Lacrimispora amygdalina</name>
    <dbReference type="NCBI Taxonomy" id="253257"/>
    <lineage>
        <taxon>Bacteria</taxon>
        <taxon>Bacillati</taxon>
        <taxon>Bacillota</taxon>
        <taxon>Clostridia</taxon>
        <taxon>Lachnospirales</taxon>
        <taxon>Lachnospiraceae</taxon>
        <taxon>Lacrimispora</taxon>
    </lineage>
</organism>
<dbReference type="InterPro" id="IPR036388">
    <property type="entry name" value="WH-like_DNA-bd_sf"/>
</dbReference>
<evidence type="ECO:0000259" key="4">
    <source>
        <dbReference type="PROSITE" id="PS50949"/>
    </source>
</evidence>
<dbReference type="Gene3D" id="1.10.10.10">
    <property type="entry name" value="Winged helix-like DNA-binding domain superfamily/Winged helix DNA-binding domain"/>
    <property type="match status" value="1"/>
</dbReference>
<dbReference type="GO" id="GO:0003677">
    <property type="term" value="F:DNA binding"/>
    <property type="evidence" value="ECO:0007669"/>
    <property type="project" value="UniProtKB-KW"/>
</dbReference>
<dbReference type="InterPro" id="IPR036390">
    <property type="entry name" value="WH_DNA-bd_sf"/>
</dbReference>
<keyword evidence="3" id="KW-0804">Transcription</keyword>
<dbReference type="RefSeq" id="WP_117416947.1">
    <property type="nucleotide sequence ID" value="NZ_QOHO01000029.1"/>
</dbReference>
<evidence type="ECO:0000256" key="3">
    <source>
        <dbReference type="ARBA" id="ARBA00023163"/>
    </source>
</evidence>
<evidence type="ECO:0000313" key="5">
    <source>
        <dbReference type="EMBL" id="RFZ79010.1"/>
    </source>
</evidence>
<dbReference type="InterPro" id="IPR000524">
    <property type="entry name" value="Tscrpt_reg_HTH_GntR"/>
</dbReference>
<gene>
    <name evidence="5" type="ORF">DS742_10450</name>
</gene>
<proteinExistence type="predicted"/>
<name>A0A3E2NDR3_9FIRM</name>
<dbReference type="SUPFAM" id="SSF46785">
    <property type="entry name" value="Winged helix' DNA-binding domain"/>
    <property type="match status" value="1"/>
</dbReference>
<dbReference type="CDD" id="cd07377">
    <property type="entry name" value="WHTH_GntR"/>
    <property type="match status" value="1"/>
</dbReference>
<dbReference type="OrthoDB" id="457376at2"/>
<dbReference type="GO" id="GO:0003700">
    <property type="term" value="F:DNA-binding transcription factor activity"/>
    <property type="evidence" value="ECO:0007669"/>
    <property type="project" value="InterPro"/>
</dbReference>
<dbReference type="Pfam" id="PF07729">
    <property type="entry name" value="FCD"/>
    <property type="match status" value="1"/>
</dbReference>
<reference evidence="5 6" key="1">
    <citation type="submission" date="2018-07" db="EMBL/GenBank/DDBJ databases">
        <title>New species, Clostridium PI-S10-A1B.</title>
        <authorList>
            <person name="Krishna G."/>
            <person name="Summeta K."/>
            <person name="Shikha S."/>
            <person name="Prabhu P.B."/>
            <person name="Suresh K."/>
        </authorList>
    </citation>
    <scope>NUCLEOTIDE SEQUENCE [LARGE SCALE GENOMIC DNA]</scope>
    <source>
        <strain evidence="5 6">PI-S10-A1B</strain>
    </source>
</reference>
<keyword evidence="1" id="KW-0805">Transcription regulation</keyword>
<dbReference type="Pfam" id="PF00392">
    <property type="entry name" value="GntR"/>
    <property type="match status" value="1"/>
</dbReference>
<dbReference type="SMART" id="SM00345">
    <property type="entry name" value="HTH_GNTR"/>
    <property type="match status" value="1"/>
</dbReference>
<dbReference type="EMBL" id="QOHO01000029">
    <property type="protein sequence ID" value="RFZ79010.1"/>
    <property type="molecule type" value="Genomic_DNA"/>
</dbReference>
<comment type="caution">
    <text evidence="5">The sequence shown here is derived from an EMBL/GenBank/DDBJ whole genome shotgun (WGS) entry which is preliminary data.</text>
</comment>
<protein>
    <submittedName>
        <fullName evidence="5">FadR family transcriptional regulator</fullName>
    </submittedName>
</protein>
<dbReference type="PRINTS" id="PR00035">
    <property type="entry name" value="HTHGNTR"/>
</dbReference>
<dbReference type="PROSITE" id="PS50949">
    <property type="entry name" value="HTH_GNTR"/>
    <property type="match status" value="1"/>
</dbReference>
<accession>A0A3E2NDR3</accession>
<feature type="domain" description="HTH gntR-type" evidence="4">
    <location>
        <begin position="10"/>
        <end position="78"/>
    </location>
</feature>
<dbReference type="PANTHER" id="PTHR43537">
    <property type="entry name" value="TRANSCRIPTIONAL REGULATOR, GNTR FAMILY"/>
    <property type="match status" value="1"/>
</dbReference>
<evidence type="ECO:0000313" key="6">
    <source>
        <dbReference type="Proteomes" id="UP000260680"/>
    </source>
</evidence>
<dbReference type="InterPro" id="IPR008920">
    <property type="entry name" value="TF_FadR/GntR_C"/>
</dbReference>
<dbReference type="SUPFAM" id="SSF48008">
    <property type="entry name" value="GntR ligand-binding domain-like"/>
    <property type="match status" value="1"/>
</dbReference>
<evidence type="ECO:0000256" key="1">
    <source>
        <dbReference type="ARBA" id="ARBA00023015"/>
    </source>
</evidence>
<evidence type="ECO:0000256" key="2">
    <source>
        <dbReference type="ARBA" id="ARBA00023125"/>
    </source>
</evidence>
<dbReference type="PANTHER" id="PTHR43537:SF5">
    <property type="entry name" value="UXU OPERON TRANSCRIPTIONAL REGULATOR"/>
    <property type="match status" value="1"/>
</dbReference>
<dbReference type="Gene3D" id="1.20.120.530">
    <property type="entry name" value="GntR ligand-binding domain-like"/>
    <property type="match status" value="1"/>
</dbReference>
<dbReference type="Proteomes" id="UP000260680">
    <property type="component" value="Unassembled WGS sequence"/>
</dbReference>
<dbReference type="InterPro" id="IPR011711">
    <property type="entry name" value="GntR_C"/>
</dbReference>
<keyword evidence="2" id="KW-0238">DNA-binding</keyword>
<sequence>MENLPKIARKSVSDQVFDMLKDYIIQGKFKVGEKIPSENELTKMLGVSRPSIKAAVERLRAMGLIDIRVGDGSYVKQFSTAEYIANYADFIMDEQNVSEIVEVRRALELESLSLAIKKAEPDDIEQLKLICDNLVDAFKRKDYAKGAAYDFEFHLQICRCSKNKYFPMMYELIGSLIYKQIELFSSNIYKKYASSILIDDHVKMYQAIKEKDFTLCHQLFTNMIDINTHMD</sequence>